<dbReference type="InterPro" id="IPR036866">
    <property type="entry name" value="RibonucZ/Hydroxyglut_hydro"/>
</dbReference>
<organism evidence="1 2">
    <name type="scientific">Candidatus Gottesmanbacteria bacterium RIFOXYB1_FULL_47_11</name>
    <dbReference type="NCBI Taxonomy" id="1798401"/>
    <lineage>
        <taxon>Bacteria</taxon>
        <taxon>Candidatus Gottesmaniibacteriota</taxon>
    </lineage>
</organism>
<reference evidence="1 2" key="1">
    <citation type="journal article" date="2016" name="Nat. Commun.">
        <title>Thousands of microbial genomes shed light on interconnected biogeochemical processes in an aquifer system.</title>
        <authorList>
            <person name="Anantharaman K."/>
            <person name="Brown C.T."/>
            <person name="Hug L.A."/>
            <person name="Sharon I."/>
            <person name="Castelle C.J."/>
            <person name="Probst A.J."/>
            <person name="Thomas B.C."/>
            <person name="Singh A."/>
            <person name="Wilkins M.J."/>
            <person name="Karaoz U."/>
            <person name="Brodie E.L."/>
            <person name="Williams K.H."/>
            <person name="Hubbard S.S."/>
            <person name="Banfield J.F."/>
        </authorList>
    </citation>
    <scope>NUCLEOTIDE SEQUENCE [LARGE SCALE GENOMIC DNA]</scope>
</reference>
<proteinExistence type="predicted"/>
<dbReference type="Proteomes" id="UP000176186">
    <property type="component" value="Unassembled WGS sequence"/>
</dbReference>
<dbReference type="STRING" id="1798401.A2363_03550"/>
<evidence type="ECO:0008006" key="3">
    <source>
        <dbReference type="Google" id="ProtNLM"/>
    </source>
</evidence>
<dbReference type="SUPFAM" id="SSF56281">
    <property type="entry name" value="Metallo-hydrolase/oxidoreductase"/>
    <property type="match status" value="1"/>
</dbReference>
<dbReference type="Gene3D" id="3.60.15.10">
    <property type="entry name" value="Ribonuclease Z/Hydroxyacylglutathione hydrolase-like"/>
    <property type="match status" value="1"/>
</dbReference>
<dbReference type="AlphaFoldDB" id="A0A1F6BG37"/>
<gene>
    <name evidence="1" type="ORF">A2363_03550</name>
</gene>
<protein>
    <recommendedName>
        <fullName evidence="3">Zn-dependent hydrolase of the beta-lactamase fold-like protein</fullName>
    </recommendedName>
</protein>
<dbReference type="EMBL" id="MFKE01000005">
    <property type="protein sequence ID" value="OGG35773.1"/>
    <property type="molecule type" value="Genomic_DNA"/>
</dbReference>
<comment type="caution">
    <text evidence="1">The sequence shown here is derived from an EMBL/GenBank/DDBJ whole genome shotgun (WGS) entry which is preliminary data.</text>
</comment>
<evidence type="ECO:0000313" key="1">
    <source>
        <dbReference type="EMBL" id="OGG35773.1"/>
    </source>
</evidence>
<evidence type="ECO:0000313" key="2">
    <source>
        <dbReference type="Proteomes" id="UP000176186"/>
    </source>
</evidence>
<sequence>MDISFVNQSSFRLRGKLAMVIVDQKSLRVEDRAGGAPYQIRGPGEYEVKGVGVIGLSAAGTTIYRIEIDGVSVLYLGGLTQPLTSDQVDLLDGVDVLIVPVGVPSVIKEIEPSIVIPTQYDPHGLSAFLKEFGKDDVAPQPKLSVTRDKLPEQLEVVVLA</sequence>
<name>A0A1F6BG37_9BACT</name>
<dbReference type="Pfam" id="PF13483">
    <property type="entry name" value="Lactamase_B_3"/>
    <property type="match status" value="1"/>
</dbReference>
<accession>A0A1F6BG37</accession>